<dbReference type="EMBL" id="GDID01007038">
    <property type="protein sequence ID" value="JAP89568.1"/>
    <property type="molecule type" value="Transcribed_RNA"/>
</dbReference>
<accession>A0A146JZE5</accession>
<dbReference type="AlphaFoldDB" id="A0A146JZE5"/>
<sequence length="449" mass="52995">YSTPIFIPVIKDLEKYSHGFLKHENQQLVKQKYTNTFKKKQYQELVQKRMTLFYTPKQKQKTLENYQKLVQKMEVGPMKTYNFQQLNRMINKNLVKYSEFKPKYCAEFKSIYDYKLTNATKLTKEKAKDLFIKCRDSFKNLKLLEHIENDKTFNQPITQNLLGIETMYLQKEQVIKLIEVDANQVFDQPMIQQEEENYYDFQEQKPYMISSLLSITLPSNITHLLISKTTIYPQNFEQISQLPLIELSCSSLFLTKSKNKSNIQSLTLSNTSILNVRLLSQLCPLLQFLSCNHAVFNGIAEKMNLIKFELTNSMHMPRQQIRDFIKQSEHSIEFLKLRHCHIPEIIENDLILDQLKQLVCEDIFCDNLIESSSIGVSPTYVQFLSLLSRSQQCYHAIFTPNSLKYNLQPVLNLEYLEKVLFHGETETNIIEIKLEKALRDKLQNFNIIW</sequence>
<name>A0A146JZE5_9EUKA</name>
<feature type="non-terminal residue" evidence="1">
    <location>
        <position position="449"/>
    </location>
</feature>
<evidence type="ECO:0000313" key="1">
    <source>
        <dbReference type="EMBL" id="JAP89568.1"/>
    </source>
</evidence>
<proteinExistence type="predicted"/>
<protein>
    <submittedName>
        <fullName evidence="1">Uncharacterized protein</fullName>
    </submittedName>
</protein>
<gene>
    <name evidence="1" type="ORF">TPC1_30937</name>
</gene>
<feature type="non-terminal residue" evidence="1">
    <location>
        <position position="1"/>
    </location>
</feature>
<organism evidence="1">
    <name type="scientific">Trepomonas sp. PC1</name>
    <dbReference type="NCBI Taxonomy" id="1076344"/>
    <lineage>
        <taxon>Eukaryota</taxon>
        <taxon>Metamonada</taxon>
        <taxon>Diplomonadida</taxon>
        <taxon>Hexamitidae</taxon>
        <taxon>Hexamitinae</taxon>
        <taxon>Trepomonas</taxon>
    </lineage>
</organism>
<reference evidence="1" key="1">
    <citation type="submission" date="2015-07" db="EMBL/GenBank/DDBJ databases">
        <title>Adaptation to a free-living lifestyle via gene acquisitions in the diplomonad Trepomonas sp. PC1.</title>
        <authorList>
            <person name="Xu F."/>
            <person name="Jerlstrom-Hultqvist J."/>
            <person name="Kolisko M."/>
            <person name="Simpson A.G.B."/>
            <person name="Roger A.J."/>
            <person name="Svard S.G."/>
            <person name="Andersson J.O."/>
        </authorList>
    </citation>
    <scope>NUCLEOTIDE SEQUENCE</scope>
    <source>
        <strain evidence="1">PC1</strain>
    </source>
</reference>